<organism evidence="1 2">
    <name type="scientific">Stylosanthes scabra</name>
    <dbReference type="NCBI Taxonomy" id="79078"/>
    <lineage>
        <taxon>Eukaryota</taxon>
        <taxon>Viridiplantae</taxon>
        <taxon>Streptophyta</taxon>
        <taxon>Embryophyta</taxon>
        <taxon>Tracheophyta</taxon>
        <taxon>Spermatophyta</taxon>
        <taxon>Magnoliopsida</taxon>
        <taxon>eudicotyledons</taxon>
        <taxon>Gunneridae</taxon>
        <taxon>Pentapetalae</taxon>
        <taxon>rosids</taxon>
        <taxon>fabids</taxon>
        <taxon>Fabales</taxon>
        <taxon>Fabaceae</taxon>
        <taxon>Papilionoideae</taxon>
        <taxon>50 kb inversion clade</taxon>
        <taxon>dalbergioids sensu lato</taxon>
        <taxon>Dalbergieae</taxon>
        <taxon>Pterocarpus clade</taxon>
        <taxon>Stylosanthes</taxon>
    </lineage>
</organism>
<name>A0ABU6WIF7_9FABA</name>
<dbReference type="EMBL" id="JASCZI010181531">
    <property type="protein sequence ID" value="MED6184325.1"/>
    <property type="molecule type" value="Genomic_DNA"/>
</dbReference>
<keyword evidence="2" id="KW-1185">Reference proteome</keyword>
<sequence length="82" mass="9335">MLNHGVPVCLSGIIHPLPLSHEMEDHERRRKAMKKMQTSLVWREEHVHAIQDMATRDDFVNLKGGDDDKSLISHKVLNAKAA</sequence>
<reference evidence="1 2" key="1">
    <citation type="journal article" date="2023" name="Plants (Basel)">
        <title>Bridging the Gap: Combining Genomics and Transcriptomics Approaches to Understand Stylosanthes scabra, an Orphan Legume from the Brazilian Caatinga.</title>
        <authorList>
            <person name="Ferreira-Neto J.R.C."/>
            <person name="da Silva M.D."/>
            <person name="Binneck E."/>
            <person name="de Melo N.F."/>
            <person name="da Silva R.H."/>
            <person name="de Melo A.L.T.M."/>
            <person name="Pandolfi V."/>
            <person name="Bustamante F.O."/>
            <person name="Brasileiro-Vidal A.C."/>
            <person name="Benko-Iseppon A.M."/>
        </authorList>
    </citation>
    <scope>NUCLEOTIDE SEQUENCE [LARGE SCALE GENOMIC DNA]</scope>
    <source>
        <tissue evidence="1">Leaves</tissue>
    </source>
</reference>
<protein>
    <submittedName>
        <fullName evidence="1">Uncharacterized protein</fullName>
    </submittedName>
</protein>
<comment type="caution">
    <text evidence="1">The sequence shown here is derived from an EMBL/GenBank/DDBJ whole genome shotgun (WGS) entry which is preliminary data.</text>
</comment>
<evidence type="ECO:0000313" key="2">
    <source>
        <dbReference type="Proteomes" id="UP001341840"/>
    </source>
</evidence>
<proteinExistence type="predicted"/>
<evidence type="ECO:0000313" key="1">
    <source>
        <dbReference type="EMBL" id="MED6184325.1"/>
    </source>
</evidence>
<dbReference type="Proteomes" id="UP001341840">
    <property type="component" value="Unassembled WGS sequence"/>
</dbReference>
<accession>A0ABU6WIF7</accession>
<gene>
    <name evidence="1" type="ORF">PIB30_046345</name>
</gene>